<dbReference type="SUPFAM" id="SSF48371">
    <property type="entry name" value="ARM repeat"/>
    <property type="match status" value="1"/>
</dbReference>
<name>A0A4S5CPK4_AERVE</name>
<dbReference type="InterPro" id="IPR011989">
    <property type="entry name" value="ARM-like"/>
</dbReference>
<evidence type="ECO:0000313" key="2">
    <source>
        <dbReference type="Proteomes" id="UP000309618"/>
    </source>
</evidence>
<dbReference type="Proteomes" id="UP000309618">
    <property type="component" value="Unassembled WGS sequence"/>
</dbReference>
<dbReference type="EMBL" id="SSUX01000008">
    <property type="protein sequence ID" value="THJ45116.1"/>
    <property type="molecule type" value="Genomic_DNA"/>
</dbReference>
<organism evidence="1 2">
    <name type="scientific">Aeromonas veronii</name>
    <dbReference type="NCBI Taxonomy" id="654"/>
    <lineage>
        <taxon>Bacteria</taxon>
        <taxon>Pseudomonadati</taxon>
        <taxon>Pseudomonadota</taxon>
        <taxon>Gammaproteobacteria</taxon>
        <taxon>Aeromonadales</taxon>
        <taxon>Aeromonadaceae</taxon>
        <taxon>Aeromonas</taxon>
    </lineage>
</organism>
<dbReference type="RefSeq" id="WP_136501938.1">
    <property type="nucleotide sequence ID" value="NZ_SSUX01000008.1"/>
</dbReference>
<dbReference type="Gene3D" id="1.25.10.10">
    <property type="entry name" value="Leucine-rich Repeat Variant"/>
    <property type="match status" value="2"/>
</dbReference>
<dbReference type="InterPro" id="IPR016024">
    <property type="entry name" value="ARM-type_fold"/>
</dbReference>
<accession>A0A4S5CPK4</accession>
<sequence length="421" mass="45837">METSIAPPISTFGVSMDVDFSYLNDANAALQPGLTSHEVSVLIRHHHHSVRCNLAKNQHVATCLKDALLLDSNQLVRSSLVSYNRLPSEWLLKLTKDPCLDVRKAVAASVDVTPGVMEALAADPDAGVRAIALSHRSASPELLMAHVRDPADKVRERVAMHLALPSEGVSALLEDDCRDVIHEALRNPNLSIGVLSKLASSRSKDVRKGIAENPATPADLLAWLSNDCSEVVRAVAGNSNCSDELVGKLLCYPDVGVQHNLLANPACQAERLNAIWDLKSLSLKSRMLENPNVPIRCIEECMHQSGGLTHLDAVNCMRTPIAFLLELKVLHEECADEYSSELLFAVNKRLEVLTDGVIGEAIAACELSLSMKMLTVPCSLGDGLLAVNETDLYQRIQYAELTSGQASRVNLRRQAKTRCHL</sequence>
<proteinExistence type="predicted"/>
<evidence type="ECO:0000313" key="1">
    <source>
        <dbReference type="EMBL" id="THJ45116.1"/>
    </source>
</evidence>
<gene>
    <name evidence="1" type="ORF">E8Q35_13115</name>
</gene>
<comment type="caution">
    <text evidence="1">The sequence shown here is derived from an EMBL/GenBank/DDBJ whole genome shotgun (WGS) entry which is preliminary data.</text>
</comment>
<protein>
    <submittedName>
        <fullName evidence="1">Uncharacterized protein</fullName>
    </submittedName>
</protein>
<dbReference type="AlphaFoldDB" id="A0A4S5CPK4"/>
<reference evidence="1 2" key="1">
    <citation type="submission" date="2019-04" db="EMBL/GenBank/DDBJ databases">
        <title>Comparative genomics of Aeromonas veronii strains pathogenic to fish.</title>
        <authorList>
            <person name="Cascarano M.C."/>
            <person name="Smyrli M."/>
            <person name="Katharios P."/>
        </authorList>
    </citation>
    <scope>NUCLEOTIDE SEQUENCE [LARGE SCALE GENOMIC DNA]</scope>
    <source>
        <strain evidence="1 2">XU1</strain>
    </source>
</reference>